<dbReference type="SUPFAM" id="SSF52091">
    <property type="entry name" value="SpoIIaa-like"/>
    <property type="match status" value="1"/>
</dbReference>
<protein>
    <submittedName>
        <fullName evidence="10">Anti-sigma-factor antagonist</fullName>
    </submittedName>
</protein>
<dbReference type="Pfam" id="PF01740">
    <property type="entry name" value="STAS"/>
    <property type="match status" value="1"/>
</dbReference>
<feature type="domain" description="HAMP" evidence="9">
    <location>
        <begin position="315"/>
        <end position="367"/>
    </location>
</feature>
<dbReference type="InterPro" id="IPR003660">
    <property type="entry name" value="HAMP_dom"/>
</dbReference>
<dbReference type="AlphaFoldDB" id="A7NGX2"/>
<evidence type="ECO:0000256" key="5">
    <source>
        <dbReference type="ARBA" id="ARBA00023136"/>
    </source>
</evidence>
<accession>A7NGX2</accession>
<dbReference type="PROSITE" id="PS50885">
    <property type="entry name" value="HAMP"/>
    <property type="match status" value="1"/>
</dbReference>
<dbReference type="GO" id="GO:0007165">
    <property type="term" value="P:signal transduction"/>
    <property type="evidence" value="ECO:0007669"/>
    <property type="project" value="InterPro"/>
</dbReference>
<dbReference type="eggNOG" id="COG3850">
    <property type="taxonomic scope" value="Bacteria"/>
</dbReference>
<dbReference type="RefSeq" id="WP_012119150.1">
    <property type="nucleotide sequence ID" value="NC_009767.1"/>
</dbReference>
<dbReference type="Pfam" id="PF02743">
    <property type="entry name" value="dCache_1"/>
    <property type="match status" value="1"/>
</dbReference>
<evidence type="ECO:0000313" key="10">
    <source>
        <dbReference type="EMBL" id="ABU56719.1"/>
    </source>
</evidence>
<organism evidence="10 11">
    <name type="scientific">Roseiflexus castenholzii (strain DSM 13941 / HLO8)</name>
    <dbReference type="NCBI Taxonomy" id="383372"/>
    <lineage>
        <taxon>Bacteria</taxon>
        <taxon>Bacillati</taxon>
        <taxon>Chloroflexota</taxon>
        <taxon>Chloroflexia</taxon>
        <taxon>Chloroflexales</taxon>
        <taxon>Roseiflexineae</taxon>
        <taxon>Roseiflexaceae</taxon>
        <taxon>Roseiflexus</taxon>
    </lineage>
</organism>
<dbReference type="InterPro" id="IPR036513">
    <property type="entry name" value="STAS_dom_sf"/>
</dbReference>
<evidence type="ECO:0000256" key="7">
    <source>
        <dbReference type="SAM" id="Phobius"/>
    </source>
</evidence>
<dbReference type="CDD" id="cd06225">
    <property type="entry name" value="HAMP"/>
    <property type="match status" value="1"/>
</dbReference>
<dbReference type="HOGENOM" id="CLU_520512_0_0_0"/>
<keyword evidence="5 7" id="KW-0472">Membrane</keyword>
<dbReference type="CDD" id="cd18774">
    <property type="entry name" value="PDC2_HK_sensor"/>
    <property type="match status" value="1"/>
</dbReference>
<dbReference type="EMBL" id="CP000804">
    <property type="protein sequence ID" value="ABU56719.1"/>
    <property type="molecule type" value="Genomic_DNA"/>
</dbReference>
<dbReference type="GO" id="GO:0005886">
    <property type="term" value="C:plasma membrane"/>
    <property type="evidence" value="ECO:0007669"/>
    <property type="project" value="UniProtKB-SubCell"/>
</dbReference>
<dbReference type="SMART" id="SM00304">
    <property type="entry name" value="HAMP"/>
    <property type="match status" value="1"/>
</dbReference>
<dbReference type="Pfam" id="PF00672">
    <property type="entry name" value="HAMP"/>
    <property type="match status" value="1"/>
</dbReference>
<evidence type="ECO:0000313" key="11">
    <source>
        <dbReference type="Proteomes" id="UP000000263"/>
    </source>
</evidence>
<dbReference type="CDD" id="cd07041">
    <property type="entry name" value="STAS_RsbR_RsbS_like"/>
    <property type="match status" value="1"/>
</dbReference>
<dbReference type="PROSITE" id="PS50801">
    <property type="entry name" value="STAS"/>
    <property type="match status" value="1"/>
</dbReference>
<reference evidence="10 11" key="1">
    <citation type="submission" date="2007-08" db="EMBL/GenBank/DDBJ databases">
        <title>Complete sequence of Roseiflexus castenholzii DSM 13941.</title>
        <authorList>
            <consortium name="US DOE Joint Genome Institute"/>
            <person name="Copeland A."/>
            <person name="Lucas S."/>
            <person name="Lapidus A."/>
            <person name="Barry K."/>
            <person name="Glavina del Rio T."/>
            <person name="Dalin E."/>
            <person name="Tice H."/>
            <person name="Pitluck S."/>
            <person name="Thompson L.S."/>
            <person name="Brettin T."/>
            <person name="Bruce D."/>
            <person name="Detter J.C."/>
            <person name="Han C."/>
            <person name="Tapia R."/>
            <person name="Schmutz J."/>
            <person name="Larimer F."/>
            <person name="Land M."/>
            <person name="Hauser L."/>
            <person name="Kyrpides N."/>
            <person name="Mikhailova N."/>
            <person name="Bryant D.A."/>
            <person name="Hanada S."/>
            <person name="Tsukatani Y."/>
            <person name="Richardson P."/>
        </authorList>
    </citation>
    <scope>NUCLEOTIDE SEQUENCE [LARGE SCALE GENOMIC DNA]</scope>
    <source>
        <strain evidence="11">DSM 13941 / HLO8</strain>
    </source>
</reference>
<dbReference type="eggNOG" id="COG1366">
    <property type="taxonomic scope" value="Bacteria"/>
</dbReference>
<dbReference type="InterPro" id="IPR033479">
    <property type="entry name" value="dCache_1"/>
</dbReference>
<evidence type="ECO:0000256" key="4">
    <source>
        <dbReference type="ARBA" id="ARBA00022989"/>
    </source>
</evidence>
<dbReference type="InterPro" id="IPR002645">
    <property type="entry name" value="STAS_dom"/>
</dbReference>
<evidence type="ECO:0000256" key="3">
    <source>
        <dbReference type="ARBA" id="ARBA00022692"/>
    </source>
</evidence>
<evidence type="ECO:0000256" key="6">
    <source>
        <dbReference type="SAM" id="Coils"/>
    </source>
</evidence>
<evidence type="ECO:0000259" key="9">
    <source>
        <dbReference type="PROSITE" id="PS50885"/>
    </source>
</evidence>
<dbReference type="Gene3D" id="6.10.340.10">
    <property type="match status" value="1"/>
</dbReference>
<dbReference type="KEGG" id="rca:Rcas_0590"/>
<proteinExistence type="predicted"/>
<dbReference type="PANTHER" id="PTHR33745:SF1">
    <property type="entry name" value="RSBT ANTAGONIST PROTEIN RSBS"/>
    <property type="match status" value="1"/>
</dbReference>
<dbReference type="Gene3D" id="3.30.450.20">
    <property type="entry name" value="PAS domain"/>
    <property type="match status" value="1"/>
</dbReference>
<dbReference type="PANTHER" id="PTHR33745">
    <property type="entry name" value="RSBT ANTAGONIST PROTEIN RSBS-RELATED"/>
    <property type="match status" value="1"/>
</dbReference>
<dbReference type="InterPro" id="IPR051932">
    <property type="entry name" value="Bact_StressResp_Reg"/>
</dbReference>
<evidence type="ECO:0000259" key="8">
    <source>
        <dbReference type="PROSITE" id="PS50801"/>
    </source>
</evidence>
<feature type="domain" description="STAS" evidence="8">
    <location>
        <begin position="412"/>
        <end position="523"/>
    </location>
</feature>
<keyword evidence="4 7" id="KW-1133">Transmembrane helix</keyword>
<feature type="coiled-coil region" evidence="6">
    <location>
        <begin position="352"/>
        <end position="404"/>
    </location>
</feature>
<keyword evidence="11" id="KW-1185">Reference proteome</keyword>
<dbReference type="SUPFAM" id="SSF158472">
    <property type="entry name" value="HAMP domain-like"/>
    <property type="match status" value="1"/>
</dbReference>
<dbReference type="Gene3D" id="3.30.750.24">
    <property type="entry name" value="STAS domain"/>
    <property type="match status" value="1"/>
</dbReference>
<keyword evidence="6" id="KW-0175">Coiled coil</keyword>
<dbReference type="Proteomes" id="UP000000263">
    <property type="component" value="Chromosome"/>
</dbReference>
<sequence>MNTASLSTPAGRSLSTTLALALISLSVVALLVSNALQMASNWQVHQRGLAREQESRAHGAAVEVRAFFDARWNMLATSIKMSSLATAPAEQRTEALERLLVLDPLFEQLIILDDQRFVVASASQNPHKTVNFLDPALIDEIMRRTALRDRLISSLRIDAASGEPGIVMALPLVDSFENYHGALIATVNARLLWTTVQRQTPDPDSLAYVVDRQGNLLACSDTARVMRGDNASGVAIVQRFIRERSASIQTMHYTGLSGAEVVGSYEALDDPPWAVVIETPRAVAYRSVLNDLVVSGIILLGAVVVSGGIGLYLARWLTAPLIDLTRVANRIASGERDVPVDARGPREIQILARAFTAMTAQLEANLETLEQRVAQRTADLRAALAEVEARAREQARLLEEIAHQREVIRELSVPVLPVTEDALVMPLIGAIDTERLADIQDRALHALQRSRACYLLVDITGVPVVDSQVAQGLIAIASMCRLLGAEMVLIGIRPEVAQTIVGLGLNLSSLRTAADLQTVLRDFAAQRRDRVARNGEAIERRNGRGSLPA</sequence>
<keyword evidence="3 7" id="KW-0812">Transmembrane</keyword>
<dbReference type="STRING" id="383372.Rcas_0590"/>
<gene>
    <name evidence="10" type="ordered locus">Rcas_0590</name>
</gene>
<evidence type="ECO:0000256" key="2">
    <source>
        <dbReference type="ARBA" id="ARBA00022475"/>
    </source>
</evidence>
<comment type="subcellular location">
    <subcellularLocation>
        <location evidence="1">Cell membrane</location>
        <topology evidence="1">Multi-pass membrane protein</topology>
    </subcellularLocation>
</comment>
<feature type="transmembrane region" description="Helical" evidence="7">
    <location>
        <begin position="292"/>
        <end position="314"/>
    </location>
</feature>
<dbReference type="OrthoDB" id="158097at2"/>
<keyword evidence="2" id="KW-1003">Cell membrane</keyword>
<evidence type="ECO:0000256" key="1">
    <source>
        <dbReference type="ARBA" id="ARBA00004651"/>
    </source>
</evidence>
<name>A7NGX2_ROSCS</name>